<dbReference type="InterPro" id="IPR000330">
    <property type="entry name" value="SNF2_N"/>
</dbReference>
<dbReference type="PANTHER" id="PTHR10799">
    <property type="entry name" value="SNF2/RAD54 HELICASE FAMILY"/>
    <property type="match status" value="1"/>
</dbReference>
<dbReference type="InterPro" id="IPR022138">
    <property type="entry name" value="DUF3670"/>
</dbReference>
<dbReference type="InterPro" id="IPR027417">
    <property type="entry name" value="P-loop_NTPase"/>
</dbReference>
<proteinExistence type="predicted"/>
<dbReference type="Pfam" id="PF00271">
    <property type="entry name" value="Helicase_C"/>
    <property type="match status" value="1"/>
</dbReference>
<reference evidence="5 6" key="1">
    <citation type="journal article" date="2021" name="Int. J. Syst. Evol. Microbiol.">
        <title>Reticulibacter mediterranei gen. nov., sp. nov., within the new family Reticulibacteraceae fam. nov., and Ktedonospora formicarum gen. nov., sp. nov., Ktedonobacter robiniae sp. nov., Dictyobacter formicarum sp. nov. and Dictyobacter arantiisoli sp. nov., belonging to the class Ktedonobacteria.</title>
        <authorList>
            <person name="Yabe S."/>
            <person name="Zheng Y."/>
            <person name="Wang C.M."/>
            <person name="Sakai Y."/>
            <person name="Abe K."/>
            <person name="Yokota A."/>
            <person name="Donadio S."/>
            <person name="Cavaletti L."/>
            <person name="Monciardini P."/>
        </authorList>
    </citation>
    <scope>NUCLEOTIDE SEQUENCE [LARGE SCALE GENOMIC DNA]</scope>
    <source>
        <strain evidence="5 6">SOSP1-30</strain>
    </source>
</reference>
<dbReference type="GO" id="GO:0004386">
    <property type="term" value="F:helicase activity"/>
    <property type="evidence" value="ECO:0007669"/>
    <property type="project" value="UniProtKB-KW"/>
</dbReference>
<evidence type="ECO:0000313" key="5">
    <source>
        <dbReference type="EMBL" id="GHO55247.1"/>
    </source>
</evidence>
<accession>A0ABQ3URL6</accession>
<keyword evidence="5" id="KW-0067">ATP-binding</keyword>
<dbReference type="EMBL" id="BNJG01000001">
    <property type="protein sequence ID" value="GHO55247.1"/>
    <property type="molecule type" value="Genomic_DNA"/>
</dbReference>
<organism evidence="5 6">
    <name type="scientific">Ktedonobacter robiniae</name>
    <dbReference type="NCBI Taxonomy" id="2778365"/>
    <lineage>
        <taxon>Bacteria</taxon>
        <taxon>Bacillati</taxon>
        <taxon>Chloroflexota</taxon>
        <taxon>Ktedonobacteria</taxon>
        <taxon>Ktedonobacterales</taxon>
        <taxon>Ktedonobacteraceae</taxon>
        <taxon>Ktedonobacter</taxon>
    </lineage>
</organism>
<dbReference type="PROSITE" id="PS51192">
    <property type="entry name" value="HELICASE_ATP_BIND_1"/>
    <property type="match status" value="1"/>
</dbReference>
<dbReference type="InterPro" id="IPR001650">
    <property type="entry name" value="Helicase_C-like"/>
</dbReference>
<dbReference type="Pfam" id="PF12419">
    <property type="entry name" value="DUF3670"/>
    <property type="match status" value="1"/>
</dbReference>
<evidence type="ECO:0000259" key="4">
    <source>
        <dbReference type="PROSITE" id="PS51194"/>
    </source>
</evidence>
<gene>
    <name evidence="5" type="ORF">KSB_37220</name>
</gene>
<keyword evidence="6" id="KW-1185">Reference proteome</keyword>
<dbReference type="Gene3D" id="3.40.50.300">
    <property type="entry name" value="P-loop containing nucleotide triphosphate hydrolases"/>
    <property type="match status" value="1"/>
</dbReference>
<dbReference type="InterPro" id="IPR049730">
    <property type="entry name" value="SNF2/RAD54-like_C"/>
</dbReference>
<feature type="domain" description="Helicase ATP-binding" evidence="3">
    <location>
        <begin position="602"/>
        <end position="768"/>
    </location>
</feature>
<keyword evidence="5" id="KW-0347">Helicase</keyword>
<evidence type="ECO:0000259" key="3">
    <source>
        <dbReference type="PROSITE" id="PS51192"/>
    </source>
</evidence>
<sequence>MSVLHATWQTVEEGKLFLWGERSQLRSEVEATTSDAAPLHPFCSSAQELRAQFEMILSQRGSLEASDDVMTVRLPSTSKYPLPSPRLVLETPITSKSKPQLLDWLVEALSLDDTHACDMLLALPEQPPASGEYHSYGSDLRFWMKAAQLALELVQRQSFLPSLKVPEPARVSSRGGSKQAVKMKAAASWSLALMPEDQERVARLARAMPPACRAFRVTGTMQPVEIDPQELLLNFLQRSVDALVRTSMEKMEEQGRLPRGMSLSAQWVQALASSHGGELAASEEDLQAFTEAVVTWLRPVVTRAEFRPFRTCFRLEQPGGERTDDQETQEGESDQATDSWKLSFHLQANDDPSLLVSAEQVWQARAGSSTFLNRAFQHPQEALLTDLGVAIRLFPPLERGLRSARPTEVALSTEEAYHFLSDAAPLLKQSGFGVLVPSWWGSRGARLAAKLHVKGKESTAKESSGFLTLDSLLQYNWQMSLGGEILSEQEFLELVSLKQPLVKVRGQWIELRPEELEAASEFFAKKLMRKEELSLRDLLRLEAGAEEQQSFGVSHVEVEVEGWLDDTLKRLQGKEQLEVVEIPTTFQGQLRPYQVRGVSWMAFLKRLSLGACLADDMGLGKTASLIGLLLYERAHLPQGARALPTLVICPMSIVGNWQREVQRFAPSLSVHVHHGAERLSGEEFVQEVRQHDVVLTTYALALRDQELLNQVAWENTVLDEAQNIKNDEAKQTQAIKKLKSRYRLALTGTPVENRLSELRSIVEFLNPGYLGSAQDFRQRFVLPIERYHDTERSQVLKQLVQPFILRRVKTDKSIIQDLPEKMEMKVLCNLTQEQASLYDAVVKEMLEKIDDAKGIERKGMILSALLRLKQVCNHPAHFMGDESALGKRSGKVLRLEEMLDEVLAEGDKALIFTQFAEMGQLLRRHLQEQLGREVLFLHGGTPKKVRDQLVTRFQDERDDAPLFLLSLKAGGVGLNLTAANHVFHFDRWWNPAVENQATDRAFRIGQQRNVQVHKFVCVGTLEERIDAMIESKKVLAENIIGSGENWLTEMSTSQLRELFVLGREAVGE</sequence>
<dbReference type="RefSeq" id="WP_201371860.1">
    <property type="nucleotide sequence ID" value="NZ_BNJG01000001.1"/>
</dbReference>
<comment type="caution">
    <text evidence="5">The sequence shown here is derived from an EMBL/GenBank/DDBJ whole genome shotgun (WGS) entry which is preliminary data.</text>
</comment>
<name>A0ABQ3URL6_9CHLR</name>
<keyword evidence="5" id="KW-0547">Nucleotide-binding</keyword>
<dbReference type="PROSITE" id="PS51194">
    <property type="entry name" value="HELICASE_CTER"/>
    <property type="match status" value="1"/>
</dbReference>
<protein>
    <submittedName>
        <fullName evidence="5">Helicase</fullName>
    </submittedName>
</protein>
<evidence type="ECO:0000256" key="1">
    <source>
        <dbReference type="ARBA" id="ARBA00022801"/>
    </source>
</evidence>
<dbReference type="SMART" id="SM00487">
    <property type="entry name" value="DEXDc"/>
    <property type="match status" value="1"/>
</dbReference>
<dbReference type="SUPFAM" id="SSF52540">
    <property type="entry name" value="P-loop containing nucleoside triphosphate hydrolases"/>
    <property type="match status" value="2"/>
</dbReference>
<feature type="region of interest" description="Disordered" evidence="2">
    <location>
        <begin position="316"/>
        <end position="337"/>
    </location>
</feature>
<feature type="compositionally biased region" description="Acidic residues" evidence="2">
    <location>
        <begin position="326"/>
        <end position="335"/>
    </location>
</feature>
<dbReference type="CDD" id="cd18793">
    <property type="entry name" value="SF2_C_SNF"/>
    <property type="match status" value="1"/>
</dbReference>
<dbReference type="Gene3D" id="3.40.50.10810">
    <property type="entry name" value="Tandem AAA-ATPase domain"/>
    <property type="match status" value="1"/>
</dbReference>
<dbReference type="Proteomes" id="UP000654345">
    <property type="component" value="Unassembled WGS sequence"/>
</dbReference>
<evidence type="ECO:0000313" key="6">
    <source>
        <dbReference type="Proteomes" id="UP000654345"/>
    </source>
</evidence>
<dbReference type="Pfam" id="PF00176">
    <property type="entry name" value="SNF2-rel_dom"/>
    <property type="match status" value="1"/>
</dbReference>
<feature type="domain" description="Helicase C-terminal" evidence="4">
    <location>
        <begin position="894"/>
        <end position="1051"/>
    </location>
</feature>
<dbReference type="SMART" id="SM00490">
    <property type="entry name" value="HELICc"/>
    <property type="match status" value="1"/>
</dbReference>
<dbReference type="CDD" id="cd18012">
    <property type="entry name" value="DEXQc_arch_SWI2_SNF2"/>
    <property type="match status" value="1"/>
</dbReference>
<keyword evidence="1" id="KW-0378">Hydrolase</keyword>
<dbReference type="InterPro" id="IPR038718">
    <property type="entry name" value="SNF2-like_sf"/>
</dbReference>
<dbReference type="InterPro" id="IPR014001">
    <property type="entry name" value="Helicase_ATP-bd"/>
</dbReference>
<evidence type="ECO:0000256" key="2">
    <source>
        <dbReference type="SAM" id="MobiDB-lite"/>
    </source>
</evidence>